<feature type="compositionally biased region" description="Basic residues" evidence="1">
    <location>
        <begin position="423"/>
        <end position="434"/>
    </location>
</feature>
<proteinExistence type="predicted"/>
<accession>A0A6C0IRI4</accession>
<feature type="compositionally biased region" description="Basic and acidic residues" evidence="1">
    <location>
        <begin position="397"/>
        <end position="410"/>
    </location>
</feature>
<dbReference type="AlphaFoldDB" id="A0A6C0IRI4"/>
<feature type="region of interest" description="Disordered" evidence="1">
    <location>
        <begin position="392"/>
        <end position="434"/>
    </location>
</feature>
<dbReference type="EMBL" id="MN740240">
    <property type="protein sequence ID" value="QHT95399.1"/>
    <property type="molecule type" value="Genomic_DNA"/>
</dbReference>
<organism evidence="2">
    <name type="scientific">viral metagenome</name>
    <dbReference type="NCBI Taxonomy" id="1070528"/>
    <lineage>
        <taxon>unclassified sequences</taxon>
        <taxon>metagenomes</taxon>
        <taxon>organismal metagenomes</taxon>
    </lineage>
</organism>
<sequence length="434" mass="49562">MENSDTNQVLPRFGSIIGDLINDLNSTFPEFSEKFEQYQQADFASNHLDGVYQHAIKVFPERFFDILYQNVEIFQDDTNTEFLPGIDFKLFFTCEGVSEDTKKTLWKYLQLMLFMVVENVQDKSMFGEASTMFEGINEDELQTKLSEAMNGLGDLFKNIGKMGETSTDGETKEEDEEDEASKKFKEGFEEKMGSLPNLKGIQEKLNKLFEGKIGALAKEMAEELTNDFTEVFGADMESQHSNPQDVMKQLMKDPKKLMDLMKKVSGKLNAKMESGEISKEELMKEAGDILGSMGNGEGGQDLNEMLKNMAKSMGGKLGKNMRVDTNAIDRMTKMQGQRTAIMKQHEAKKKKMAEEARMREQQRQEQIRIQESFAQAYSLENNGNTEDLVFRIPGQQGHERSFIHPDLLKEMEEEEKNEQSGKKSSKKKKKKTKK</sequence>
<reference evidence="2" key="1">
    <citation type="journal article" date="2020" name="Nature">
        <title>Giant virus diversity and host interactions through global metagenomics.</title>
        <authorList>
            <person name="Schulz F."/>
            <person name="Roux S."/>
            <person name="Paez-Espino D."/>
            <person name="Jungbluth S."/>
            <person name="Walsh D.A."/>
            <person name="Denef V.J."/>
            <person name="McMahon K.D."/>
            <person name="Konstantinidis K.T."/>
            <person name="Eloe-Fadrosh E.A."/>
            <person name="Kyrpides N.C."/>
            <person name="Woyke T."/>
        </authorList>
    </citation>
    <scope>NUCLEOTIDE SEQUENCE</scope>
    <source>
        <strain evidence="2">GVMAG-M-3300024261-8</strain>
    </source>
</reference>
<protein>
    <submittedName>
        <fullName evidence="2">Uncharacterized protein</fullName>
    </submittedName>
</protein>
<evidence type="ECO:0000256" key="1">
    <source>
        <dbReference type="SAM" id="MobiDB-lite"/>
    </source>
</evidence>
<evidence type="ECO:0000313" key="2">
    <source>
        <dbReference type="EMBL" id="QHT95399.1"/>
    </source>
</evidence>
<name>A0A6C0IRI4_9ZZZZ</name>